<evidence type="ECO:0000256" key="8">
    <source>
        <dbReference type="SAM" id="MobiDB-lite"/>
    </source>
</evidence>
<keyword evidence="2 4" id="KW-0808">Transferase</keyword>
<dbReference type="FunCoup" id="A0A067MF13">
    <property type="interactions" value="792"/>
</dbReference>
<dbReference type="InterPro" id="IPR035248">
    <property type="entry name" value="PRMT5_C"/>
</dbReference>
<dbReference type="FunFam" id="2.70.160.11:FF:000020">
    <property type="entry name" value="Protein arginine N-methyltransferase"/>
    <property type="match status" value="1"/>
</dbReference>
<dbReference type="HOGENOM" id="CLU_010247_0_0_1"/>
<dbReference type="InterPro" id="IPR025799">
    <property type="entry name" value="Arg_MeTrfase"/>
</dbReference>
<protein>
    <recommendedName>
        <fullName evidence="4">Protein arginine N-methyltransferase</fullName>
    </recommendedName>
</protein>
<dbReference type="Pfam" id="PF05185">
    <property type="entry name" value="PRMT5"/>
    <property type="match status" value="1"/>
</dbReference>
<dbReference type="InterPro" id="IPR007857">
    <property type="entry name" value="Arg_MeTrfase_PRMT5"/>
</dbReference>
<evidence type="ECO:0000259" key="9">
    <source>
        <dbReference type="Pfam" id="PF05185"/>
    </source>
</evidence>
<dbReference type="Proteomes" id="UP000027195">
    <property type="component" value="Unassembled WGS sequence"/>
</dbReference>
<dbReference type="InterPro" id="IPR035247">
    <property type="entry name" value="PRMT5_TIM"/>
</dbReference>
<evidence type="ECO:0000256" key="7">
    <source>
        <dbReference type="PIRSR" id="PIRSR015894-3"/>
    </source>
</evidence>
<dbReference type="SUPFAM" id="SSF53335">
    <property type="entry name" value="S-adenosyl-L-methionine-dependent methyltransferases"/>
    <property type="match status" value="1"/>
</dbReference>
<feature type="domain" description="PRMT5 arginine-N-methyltransferase" evidence="9">
    <location>
        <begin position="346"/>
        <end position="507"/>
    </location>
</feature>
<keyword evidence="13" id="KW-1185">Reference proteome</keyword>
<evidence type="ECO:0000313" key="13">
    <source>
        <dbReference type="Proteomes" id="UP000027195"/>
    </source>
</evidence>
<feature type="domain" description="PRMT5 TIM barrel" evidence="10">
    <location>
        <begin position="32"/>
        <end position="331"/>
    </location>
</feature>
<dbReference type="PIRSF" id="PIRSF015894">
    <property type="entry name" value="Skb1_MeTrfase"/>
    <property type="match status" value="1"/>
</dbReference>
<dbReference type="Gene3D" id="3.40.50.150">
    <property type="entry name" value="Vaccinia Virus protein VP39"/>
    <property type="match status" value="1"/>
</dbReference>
<keyword evidence="3 4" id="KW-0949">S-adenosyl-L-methionine</keyword>
<feature type="site" description="Critical for specifying symmetric addition of methyl groups" evidence="7">
    <location>
        <position position="375"/>
    </location>
</feature>
<dbReference type="CDD" id="cd02440">
    <property type="entry name" value="AdoMet_MTases"/>
    <property type="match status" value="1"/>
</dbReference>
<accession>A0A067MF13</accession>
<dbReference type="GO" id="GO:0005829">
    <property type="term" value="C:cytosol"/>
    <property type="evidence" value="ECO:0007669"/>
    <property type="project" value="TreeGrafter"/>
</dbReference>
<feature type="binding site" evidence="6">
    <location>
        <begin position="462"/>
        <end position="463"/>
    </location>
    <ligand>
        <name>S-adenosyl-L-methionine</name>
        <dbReference type="ChEBI" id="CHEBI:59789"/>
    </ligand>
</feature>
<dbReference type="GO" id="GO:0032259">
    <property type="term" value="P:methylation"/>
    <property type="evidence" value="ECO:0007669"/>
    <property type="project" value="UniProtKB-KW"/>
</dbReference>
<dbReference type="GO" id="GO:0005634">
    <property type="term" value="C:nucleus"/>
    <property type="evidence" value="ECO:0007669"/>
    <property type="project" value="TreeGrafter"/>
</dbReference>
<feature type="region of interest" description="Disordered" evidence="8">
    <location>
        <begin position="719"/>
        <end position="744"/>
    </location>
</feature>
<dbReference type="PANTHER" id="PTHR10738:SF0">
    <property type="entry name" value="PROTEIN ARGININE N-METHYLTRANSFERASE 5"/>
    <property type="match status" value="1"/>
</dbReference>
<dbReference type="FunFam" id="3.40.50.150:FF:000255">
    <property type="entry name" value="Protein arginine N-methyltransferase"/>
    <property type="match status" value="1"/>
</dbReference>
<evidence type="ECO:0000259" key="11">
    <source>
        <dbReference type="Pfam" id="PF17286"/>
    </source>
</evidence>
<dbReference type="Pfam" id="PF17285">
    <property type="entry name" value="PRMT5_TIM"/>
    <property type="match status" value="1"/>
</dbReference>
<evidence type="ECO:0000313" key="12">
    <source>
        <dbReference type="EMBL" id="KDQ14323.1"/>
    </source>
</evidence>
<dbReference type="Gene3D" id="3.20.20.150">
    <property type="entry name" value="Divalent-metal-dependent TIM barrel enzymes"/>
    <property type="match status" value="1"/>
</dbReference>
<organism evidence="12 13">
    <name type="scientific">Botryobasidium botryosum (strain FD-172 SS1)</name>
    <dbReference type="NCBI Taxonomy" id="930990"/>
    <lineage>
        <taxon>Eukaryota</taxon>
        <taxon>Fungi</taxon>
        <taxon>Dikarya</taxon>
        <taxon>Basidiomycota</taxon>
        <taxon>Agaricomycotina</taxon>
        <taxon>Agaricomycetes</taxon>
        <taxon>Cantharellales</taxon>
        <taxon>Botryobasidiaceae</taxon>
        <taxon>Botryobasidium</taxon>
    </lineage>
</organism>
<dbReference type="GO" id="GO:0016274">
    <property type="term" value="F:protein-arginine N-methyltransferase activity"/>
    <property type="evidence" value="ECO:0007669"/>
    <property type="project" value="InterPro"/>
</dbReference>
<feature type="binding site" evidence="6">
    <location>
        <position position="372"/>
    </location>
    <ligand>
        <name>S-adenosyl-L-methionine</name>
        <dbReference type="ChEBI" id="CHEBI:59789"/>
    </ligand>
</feature>
<evidence type="ECO:0000259" key="10">
    <source>
        <dbReference type="Pfam" id="PF17285"/>
    </source>
</evidence>
<dbReference type="Pfam" id="PF17286">
    <property type="entry name" value="PRMT5_C"/>
    <property type="match status" value="1"/>
</dbReference>
<comment type="similarity">
    <text evidence="4">Belongs to the class I-like SAM-binding methyltransferase superfamily.</text>
</comment>
<dbReference type="GO" id="GO:0006355">
    <property type="term" value="P:regulation of DNA-templated transcription"/>
    <property type="evidence" value="ECO:0007669"/>
    <property type="project" value="TreeGrafter"/>
</dbReference>
<evidence type="ECO:0000256" key="6">
    <source>
        <dbReference type="PIRSR" id="PIRSR015894-2"/>
    </source>
</evidence>
<name>A0A067MF13_BOTB1</name>
<sequence length="768" mass="84857">MVGWKGSQAPIQPPSGSYTPIHQLVNDALSKNYSSICAPLTNDAWKERWRSMCLRSGFSTPDPNPMASKLQMEEAERWRAGGCFLRGEVNLSRIDEAERVIGMVSDWLQLDSPDERARYDSEVALQRELSHASYLNMAAVILPPPRNRAHIADYARAVNACLTNTGLSQYMQLSVRIPIYVPSQAVAQAGTGSSTRQGAPALHTKSPPGQSIQSAPTEVDLIATWEMWDTIKTICEYNPRLSLTLDLTSPLPASVDILSRWAAEPTRHIFLPATSFIPNTRGYPVLMKPAQNFLRDMIQYRPTVILSGTEESHHSNGGEQAYPQYIRYLEKTSPAVQAMETPGTVESFAQGYFDYLQAPLQPLMDNLQSTTYEVFEKDPVKYTKYEDAVFKALLDRPKDSRTVICVAGAGRGPIVARCLKAVENSKRDAAVYAVEKNPNAYLTLQERNENEWDERVILLYGDMRTIDVPEKADIIVSELLGSFGDNELSPECLDGAMRFMKPDGISIPTSYTAHLAPLSSSKLYNEVTAMSKDVKAAETPYVVMFQAVNILSGPAQGQAGARVQQAWEFEHPRKDVVLNAQGLPLTNTHNARSAHLTFHIPYAGVLHGLAGYFEAHLYGDVGLSIHPERKDSVSANMLSWFPIFFPFKDPLYLPGKAELDVSIWRLTDKRKVWYEWYAESFLQPYISTAPKSLGKSSAVSHSTSANPPLPTTTVKVDAKADAGSGSPMLDDVPSRTSSPYASPAVEPRIKVGQTALHNPGGRSSWIGL</sequence>
<feature type="active site" description="Proton donor/acceptor" evidence="5">
    <location>
        <position position="487"/>
    </location>
</feature>
<feature type="binding site" evidence="6">
    <location>
        <begin position="381"/>
        <end position="382"/>
    </location>
    <ligand>
        <name>S-adenosyl-L-methionine</name>
        <dbReference type="ChEBI" id="CHEBI:59789"/>
    </ligand>
</feature>
<evidence type="ECO:0000256" key="3">
    <source>
        <dbReference type="ARBA" id="ARBA00022691"/>
    </source>
</evidence>
<evidence type="ECO:0000256" key="2">
    <source>
        <dbReference type="ARBA" id="ARBA00022679"/>
    </source>
</evidence>
<dbReference type="AlphaFoldDB" id="A0A067MF13"/>
<dbReference type="PROSITE" id="PS51678">
    <property type="entry name" value="SAM_MT_PRMT"/>
    <property type="match status" value="1"/>
</dbReference>
<feature type="region of interest" description="Disordered" evidence="8">
    <location>
        <begin position="190"/>
        <end position="214"/>
    </location>
</feature>
<feature type="domain" description="PRMT5 oligomerisation" evidence="11">
    <location>
        <begin position="510"/>
        <end position="766"/>
    </location>
</feature>
<dbReference type="InterPro" id="IPR035075">
    <property type="entry name" value="PRMT5"/>
</dbReference>
<proteinExistence type="inferred from homology"/>
<reference evidence="13" key="1">
    <citation type="journal article" date="2014" name="Proc. Natl. Acad. Sci. U.S.A.">
        <title>Extensive sampling of basidiomycete genomes demonstrates inadequacy of the white-rot/brown-rot paradigm for wood decay fungi.</title>
        <authorList>
            <person name="Riley R."/>
            <person name="Salamov A.A."/>
            <person name="Brown D.W."/>
            <person name="Nagy L.G."/>
            <person name="Floudas D."/>
            <person name="Held B.W."/>
            <person name="Levasseur A."/>
            <person name="Lombard V."/>
            <person name="Morin E."/>
            <person name="Otillar R."/>
            <person name="Lindquist E.A."/>
            <person name="Sun H."/>
            <person name="LaButti K.M."/>
            <person name="Schmutz J."/>
            <person name="Jabbour D."/>
            <person name="Luo H."/>
            <person name="Baker S.E."/>
            <person name="Pisabarro A.G."/>
            <person name="Walton J.D."/>
            <person name="Blanchette R.A."/>
            <person name="Henrissat B."/>
            <person name="Martin F."/>
            <person name="Cullen D."/>
            <person name="Hibbett D.S."/>
            <person name="Grigoriev I.V."/>
        </authorList>
    </citation>
    <scope>NUCLEOTIDE SEQUENCE [LARGE SCALE GENOMIC DNA]</scope>
    <source>
        <strain evidence="13">FD-172 SS1</strain>
    </source>
</reference>
<gene>
    <name evidence="12" type="ORF">BOTBODRAFT_66213</name>
</gene>
<feature type="binding site" evidence="6">
    <location>
        <position position="435"/>
    </location>
    <ligand>
        <name>S-adenosyl-L-methionine</name>
        <dbReference type="ChEBI" id="CHEBI:59789"/>
    </ligand>
</feature>
<evidence type="ECO:0000256" key="1">
    <source>
        <dbReference type="ARBA" id="ARBA00022603"/>
    </source>
</evidence>
<keyword evidence="1 4" id="KW-0489">Methyltransferase</keyword>
<feature type="active site" description="Proton donor/acceptor" evidence="5">
    <location>
        <position position="478"/>
    </location>
</feature>
<evidence type="ECO:0000256" key="5">
    <source>
        <dbReference type="PIRSR" id="PIRSR015894-1"/>
    </source>
</evidence>
<dbReference type="Gene3D" id="2.70.160.11">
    <property type="entry name" value="Hnrnp arginine n-methyltransferase1"/>
    <property type="match status" value="1"/>
</dbReference>
<dbReference type="InParanoid" id="A0A067MF13"/>
<dbReference type="PANTHER" id="PTHR10738">
    <property type="entry name" value="PROTEIN ARGININE N-METHYLTRANSFERASE 5"/>
    <property type="match status" value="1"/>
</dbReference>
<dbReference type="STRING" id="930990.A0A067MF13"/>
<dbReference type="EMBL" id="KL198038">
    <property type="protein sequence ID" value="KDQ14323.1"/>
    <property type="molecule type" value="Genomic_DNA"/>
</dbReference>
<dbReference type="InterPro" id="IPR029063">
    <property type="entry name" value="SAM-dependent_MTases_sf"/>
</dbReference>
<evidence type="ECO:0000256" key="4">
    <source>
        <dbReference type="PIRNR" id="PIRNR015894"/>
    </source>
</evidence>
<dbReference type="OrthoDB" id="1368803at2759"/>